<accession>E4YVI5</accession>
<gene>
    <name evidence="1" type="ORF">GSOID_T00020040001</name>
</gene>
<dbReference type="AlphaFoldDB" id="E4YVI5"/>
<dbReference type="Proteomes" id="UP000011014">
    <property type="component" value="Unassembled WGS sequence"/>
</dbReference>
<proteinExistence type="predicted"/>
<evidence type="ECO:0000313" key="1">
    <source>
        <dbReference type="EMBL" id="CBY39470.1"/>
    </source>
</evidence>
<name>E4YVI5_OIKDI</name>
<protein>
    <submittedName>
        <fullName evidence="1">Uncharacterized protein</fullName>
    </submittedName>
</protein>
<dbReference type="EMBL" id="FN655546">
    <property type="protein sequence ID" value="CBY39470.1"/>
    <property type="molecule type" value="Genomic_DNA"/>
</dbReference>
<reference evidence="1" key="1">
    <citation type="journal article" date="2010" name="Science">
        <title>Plasticity of animal genome architecture unmasked by rapid evolution of a pelagic tunicate.</title>
        <authorList>
            <person name="Denoeud F."/>
            <person name="Henriet S."/>
            <person name="Mungpakdee S."/>
            <person name="Aury J.M."/>
            <person name="Da Silva C."/>
            <person name="Brinkmann H."/>
            <person name="Mikhaleva J."/>
            <person name="Olsen L.C."/>
            <person name="Jubin C."/>
            <person name="Canestro C."/>
            <person name="Bouquet J.M."/>
            <person name="Danks G."/>
            <person name="Poulain J."/>
            <person name="Campsteijn C."/>
            <person name="Adamski M."/>
            <person name="Cross I."/>
            <person name="Yadetie F."/>
            <person name="Muffato M."/>
            <person name="Louis A."/>
            <person name="Butcher S."/>
            <person name="Tsagkogeorga G."/>
            <person name="Konrad A."/>
            <person name="Singh S."/>
            <person name="Jensen M.F."/>
            <person name="Cong E.H."/>
            <person name="Eikeseth-Otteraa H."/>
            <person name="Noel B."/>
            <person name="Anthouard V."/>
            <person name="Porcel B.M."/>
            <person name="Kachouri-Lafond R."/>
            <person name="Nishino A."/>
            <person name="Ugolini M."/>
            <person name="Chourrout P."/>
            <person name="Nishida H."/>
            <person name="Aasland R."/>
            <person name="Huzurbazar S."/>
            <person name="Westhof E."/>
            <person name="Delsuc F."/>
            <person name="Lehrach H."/>
            <person name="Reinhardt R."/>
            <person name="Weissenbach J."/>
            <person name="Roy S.W."/>
            <person name="Artiguenave F."/>
            <person name="Postlethwait J.H."/>
            <person name="Manak J.R."/>
            <person name="Thompson E.M."/>
            <person name="Jaillon O."/>
            <person name="Du Pasquier L."/>
            <person name="Boudinot P."/>
            <person name="Liberles D.A."/>
            <person name="Volff J.N."/>
            <person name="Philippe H."/>
            <person name="Lenhard B."/>
            <person name="Roest Crollius H."/>
            <person name="Wincker P."/>
            <person name="Chourrout D."/>
        </authorList>
    </citation>
    <scope>NUCLEOTIDE SEQUENCE [LARGE SCALE GENOMIC DNA]</scope>
</reference>
<organism evidence="1">
    <name type="scientific">Oikopleura dioica</name>
    <name type="common">Tunicate</name>
    <dbReference type="NCBI Taxonomy" id="34765"/>
    <lineage>
        <taxon>Eukaryota</taxon>
        <taxon>Metazoa</taxon>
        <taxon>Chordata</taxon>
        <taxon>Tunicata</taxon>
        <taxon>Appendicularia</taxon>
        <taxon>Copelata</taxon>
        <taxon>Oikopleuridae</taxon>
        <taxon>Oikopleura</taxon>
    </lineage>
</organism>
<sequence length="163" mass="18813">MDFDTREVQYRRVTLKVPRGSTVRSLSVVELFQQFCDATNEMPNLEGVDTDSECDSDVSGEEIMPPEGSLSHDQRVFSRRDLLDRMLRWVTMTSNEVLECYAYTGCYRHEQRVGVNSHSSFGMDVSVAFFIYALRWRRTMCVFRRPGARLENCPAFIVPSGVY</sequence>